<sequence>MVGTAGNDQSLKFCEHTLATLFLDGGILAGQRDALALRELHLDLAQLRDNLLRTEPLLPHFELFGSKSILSVNLVQFHPVRLQERHSSSLKWLK</sequence>
<proteinExistence type="predicted"/>
<gene>
    <name evidence="1" type="ORF">MAE02_70910</name>
</gene>
<organism evidence="1 2">
    <name type="scientific">Microvirga aerophila</name>
    <dbReference type="NCBI Taxonomy" id="670291"/>
    <lineage>
        <taxon>Bacteria</taxon>
        <taxon>Pseudomonadati</taxon>
        <taxon>Pseudomonadota</taxon>
        <taxon>Alphaproteobacteria</taxon>
        <taxon>Hyphomicrobiales</taxon>
        <taxon>Methylobacteriaceae</taxon>
        <taxon>Microvirga</taxon>
    </lineage>
</organism>
<evidence type="ECO:0000313" key="1">
    <source>
        <dbReference type="EMBL" id="GEO19395.1"/>
    </source>
</evidence>
<name>A0A512C5B6_9HYPH</name>
<accession>A0A512C5B6</accession>
<keyword evidence="2" id="KW-1185">Reference proteome</keyword>
<dbReference type="AlphaFoldDB" id="A0A512C5B6"/>
<evidence type="ECO:0000313" key="2">
    <source>
        <dbReference type="Proteomes" id="UP000321085"/>
    </source>
</evidence>
<dbReference type="EMBL" id="BJYU01000488">
    <property type="protein sequence ID" value="GEO19395.1"/>
    <property type="molecule type" value="Genomic_DNA"/>
</dbReference>
<protein>
    <submittedName>
        <fullName evidence="1">Uncharacterized protein</fullName>
    </submittedName>
</protein>
<comment type="caution">
    <text evidence="1">The sequence shown here is derived from an EMBL/GenBank/DDBJ whole genome shotgun (WGS) entry which is preliminary data.</text>
</comment>
<reference evidence="1 2" key="1">
    <citation type="submission" date="2019-07" db="EMBL/GenBank/DDBJ databases">
        <title>Whole genome shotgun sequence of Microvirga aerophila NBRC 106136.</title>
        <authorList>
            <person name="Hosoyama A."/>
            <person name="Uohara A."/>
            <person name="Ohji S."/>
            <person name="Ichikawa N."/>
        </authorList>
    </citation>
    <scope>NUCLEOTIDE SEQUENCE [LARGE SCALE GENOMIC DNA]</scope>
    <source>
        <strain evidence="1 2">NBRC 106136</strain>
    </source>
</reference>
<dbReference type="Proteomes" id="UP000321085">
    <property type="component" value="Unassembled WGS sequence"/>
</dbReference>